<gene>
    <name evidence="2" type="ORF">PsYK624_088190</name>
</gene>
<protein>
    <submittedName>
        <fullName evidence="2">Uncharacterized protein</fullName>
    </submittedName>
</protein>
<evidence type="ECO:0000313" key="3">
    <source>
        <dbReference type="Proteomes" id="UP000703269"/>
    </source>
</evidence>
<accession>A0A9P3LFI4</accession>
<dbReference type="Proteomes" id="UP000703269">
    <property type="component" value="Unassembled WGS sequence"/>
</dbReference>
<dbReference type="EMBL" id="BPQB01000027">
    <property type="protein sequence ID" value="GJE92664.1"/>
    <property type="molecule type" value="Genomic_DNA"/>
</dbReference>
<evidence type="ECO:0000313" key="2">
    <source>
        <dbReference type="EMBL" id="GJE92664.1"/>
    </source>
</evidence>
<proteinExistence type="predicted"/>
<keyword evidence="3" id="KW-1185">Reference proteome</keyword>
<comment type="caution">
    <text evidence="2">The sequence shown here is derived from an EMBL/GenBank/DDBJ whole genome shotgun (WGS) entry which is preliminary data.</text>
</comment>
<feature type="compositionally biased region" description="Pro residues" evidence="1">
    <location>
        <begin position="66"/>
        <end position="81"/>
    </location>
</feature>
<organism evidence="2 3">
    <name type="scientific">Phanerochaete sordida</name>
    <dbReference type="NCBI Taxonomy" id="48140"/>
    <lineage>
        <taxon>Eukaryota</taxon>
        <taxon>Fungi</taxon>
        <taxon>Dikarya</taxon>
        <taxon>Basidiomycota</taxon>
        <taxon>Agaricomycotina</taxon>
        <taxon>Agaricomycetes</taxon>
        <taxon>Polyporales</taxon>
        <taxon>Phanerochaetaceae</taxon>
        <taxon>Phanerochaete</taxon>
    </lineage>
</organism>
<feature type="compositionally biased region" description="Polar residues" evidence="1">
    <location>
        <begin position="7"/>
        <end position="26"/>
    </location>
</feature>
<name>A0A9P3LFI4_9APHY</name>
<sequence length="101" mass="10471">MSGYGSYYSQNPGNSFSQPNYAQQNGVYYPPQNGGYGQAYNNGYEPHDRAPADPATAVQSSSIRPTGPPALTGPPAPPAPPVQGYVPTPDEAGCCSSCVIC</sequence>
<evidence type="ECO:0000256" key="1">
    <source>
        <dbReference type="SAM" id="MobiDB-lite"/>
    </source>
</evidence>
<reference evidence="2 3" key="1">
    <citation type="submission" date="2021-08" db="EMBL/GenBank/DDBJ databases">
        <title>Draft Genome Sequence of Phanerochaete sordida strain YK-624.</title>
        <authorList>
            <person name="Mori T."/>
            <person name="Dohra H."/>
            <person name="Suzuki T."/>
            <person name="Kawagishi H."/>
            <person name="Hirai H."/>
        </authorList>
    </citation>
    <scope>NUCLEOTIDE SEQUENCE [LARGE SCALE GENOMIC DNA]</scope>
    <source>
        <strain evidence="2 3">YK-624</strain>
    </source>
</reference>
<feature type="region of interest" description="Disordered" evidence="1">
    <location>
        <begin position="1"/>
        <end position="84"/>
    </location>
</feature>
<dbReference type="AlphaFoldDB" id="A0A9P3LFI4"/>